<dbReference type="Proteomes" id="UP000248987">
    <property type="component" value="Unassembled WGS sequence"/>
</dbReference>
<comment type="caution">
    <text evidence="3">Lacks conserved residue(s) required for the propagation of feature annotation.</text>
</comment>
<proteinExistence type="predicted"/>
<dbReference type="SUPFAM" id="SSF46894">
    <property type="entry name" value="C-terminal effector domain of the bipartite response regulators"/>
    <property type="match status" value="1"/>
</dbReference>
<protein>
    <submittedName>
        <fullName evidence="6">LuxR family two component transcriptional regulator</fullName>
    </submittedName>
</protein>
<dbReference type="GO" id="GO:0000160">
    <property type="term" value="P:phosphorelay signal transduction system"/>
    <property type="evidence" value="ECO:0007669"/>
    <property type="project" value="InterPro"/>
</dbReference>
<evidence type="ECO:0000259" key="5">
    <source>
        <dbReference type="PROSITE" id="PS50110"/>
    </source>
</evidence>
<dbReference type="OrthoDB" id="1013073at2"/>
<keyword evidence="7" id="KW-1185">Reference proteome</keyword>
<dbReference type="Pfam" id="PF00072">
    <property type="entry name" value="Response_reg"/>
    <property type="match status" value="1"/>
</dbReference>
<comment type="caution">
    <text evidence="6">The sequence shown here is derived from an EMBL/GenBank/DDBJ whole genome shotgun (WGS) entry which is preliminary data.</text>
</comment>
<dbReference type="PRINTS" id="PR00038">
    <property type="entry name" value="HTHLUXR"/>
</dbReference>
<dbReference type="GO" id="GO:0003677">
    <property type="term" value="F:DNA binding"/>
    <property type="evidence" value="ECO:0007669"/>
    <property type="project" value="UniProtKB-KW"/>
</dbReference>
<dbReference type="CDD" id="cd17535">
    <property type="entry name" value="REC_NarL-like"/>
    <property type="match status" value="1"/>
</dbReference>
<evidence type="ECO:0000313" key="6">
    <source>
        <dbReference type="EMBL" id="RAJ22503.1"/>
    </source>
</evidence>
<dbReference type="InterPro" id="IPR011006">
    <property type="entry name" value="CheY-like_superfamily"/>
</dbReference>
<dbReference type="InterPro" id="IPR001789">
    <property type="entry name" value="Sig_transdc_resp-reg_receiver"/>
</dbReference>
<dbReference type="InterPro" id="IPR000792">
    <property type="entry name" value="Tscrpt_reg_LuxR_C"/>
</dbReference>
<feature type="domain" description="Response regulatory" evidence="5">
    <location>
        <begin position="3"/>
        <end position="119"/>
    </location>
</feature>
<dbReference type="InterPro" id="IPR039420">
    <property type="entry name" value="WalR-like"/>
</dbReference>
<evidence type="ECO:0000256" key="3">
    <source>
        <dbReference type="PROSITE-ProRule" id="PRU00169"/>
    </source>
</evidence>
<feature type="domain" description="HTH luxR-type" evidence="4">
    <location>
        <begin position="142"/>
        <end position="207"/>
    </location>
</feature>
<dbReference type="STRING" id="49280.A9996_11240"/>
<name>A0A1A7R135_9FLAO</name>
<dbReference type="GO" id="GO:0006355">
    <property type="term" value="P:regulation of DNA-templated transcription"/>
    <property type="evidence" value="ECO:0007669"/>
    <property type="project" value="InterPro"/>
</dbReference>
<dbReference type="Pfam" id="PF00196">
    <property type="entry name" value="GerE"/>
    <property type="match status" value="1"/>
</dbReference>
<dbReference type="InterPro" id="IPR016032">
    <property type="entry name" value="Sig_transdc_resp-reg_C-effctor"/>
</dbReference>
<evidence type="ECO:0000313" key="7">
    <source>
        <dbReference type="Proteomes" id="UP000248987"/>
    </source>
</evidence>
<accession>A0A1A7R135</accession>
<dbReference type="SMART" id="SM00421">
    <property type="entry name" value="HTH_LUXR"/>
    <property type="match status" value="1"/>
</dbReference>
<reference evidence="6 7" key="1">
    <citation type="submission" date="2018-06" db="EMBL/GenBank/DDBJ databases">
        <title>Genomic Encyclopedia of Archaeal and Bacterial Type Strains, Phase II (KMG-II): from individual species to whole genera.</title>
        <authorList>
            <person name="Goeker M."/>
        </authorList>
    </citation>
    <scope>NUCLEOTIDE SEQUENCE [LARGE SCALE GENOMIC DNA]</scope>
    <source>
        <strain evidence="6 7">DSM 12408</strain>
    </source>
</reference>
<dbReference type="PROSITE" id="PS00622">
    <property type="entry name" value="HTH_LUXR_1"/>
    <property type="match status" value="1"/>
</dbReference>
<dbReference type="AlphaFoldDB" id="A0A1A7R135"/>
<evidence type="ECO:0000259" key="4">
    <source>
        <dbReference type="PROSITE" id="PS50043"/>
    </source>
</evidence>
<sequence>MIKVLVVDYHPIVREGLRLLFDKDPEIEVVGTVGTGIEIFEFVRRHPVDVLISEIDLPELNGITALRAIKKEHKDLRVIMFSYHPEEIYAISSIKAGASGYLSKTVDTKTIKEAVLKVYNGAIYLSDNMAKHLNFDDTRNTKSKLYKRLSTREVEVLKLLSSGKKNKEIAQELDINEKTVSTYKARLFKKLNVTNLVDLIHQAKHIGTV</sequence>
<gene>
    <name evidence="6" type="ORF">LX77_02449</name>
</gene>
<dbReference type="PANTHER" id="PTHR43214:SF43">
    <property type="entry name" value="TWO-COMPONENT RESPONSE REGULATOR"/>
    <property type="match status" value="1"/>
</dbReference>
<dbReference type="EMBL" id="QLLQ01000009">
    <property type="protein sequence ID" value="RAJ22503.1"/>
    <property type="molecule type" value="Genomic_DNA"/>
</dbReference>
<dbReference type="Gene3D" id="3.40.50.2300">
    <property type="match status" value="1"/>
</dbReference>
<dbReference type="PROSITE" id="PS50110">
    <property type="entry name" value="RESPONSE_REGULATORY"/>
    <property type="match status" value="1"/>
</dbReference>
<evidence type="ECO:0000256" key="1">
    <source>
        <dbReference type="ARBA" id="ARBA00022553"/>
    </source>
</evidence>
<keyword evidence="1" id="KW-0597">Phosphoprotein</keyword>
<dbReference type="PROSITE" id="PS50043">
    <property type="entry name" value="HTH_LUXR_2"/>
    <property type="match status" value="1"/>
</dbReference>
<evidence type="ECO:0000256" key="2">
    <source>
        <dbReference type="ARBA" id="ARBA00023125"/>
    </source>
</evidence>
<dbReference type="InterPro" id="IPR058245">
    <property type="entry name" value="NreC/VraR/RcsB-like_REC"/>
</dbReference>
<dbReference type="SMART" id="SM00448">
    <property type="entry name" value="REC"/>
    <property type="match status" value="1"/>
</dbReference>
<dbReference type="CDD" id="cd06170">
    <property type="entry name" value="LuxR_C_like"/>
    <property type="match status" value="1"/>
</dbReference>
<dbReference type="PANTHER" id="PTHR43214">
    <property type="entry name" value="TWO-COMPONENT RESPONSE REGULATOR"/>
    <property type="match status" value="1"/>
</dbReference>
<dbReference type="RefSeq" id="WP_066434785.1">
    <property type="nucleotide sequence ID" value="NZ_LZRN01000022.1"/>
</dbReference>
<keyword evidence="2" id="KW-0238">DNA-binding</keyword>
<dbReference type="SUPFAM" id="SSF52172">
    <property type="entry name" value="CheY-like"/>
    <property type="match status" value="1"/>
</dbReference>
<organism evidence="6 7">
    <name type="scientific">Gelidibacter algens</name>
    <dbReference type="NCBI Taxonomy" id="49280"/>
    <lineage>
        <taxon>Bacteria</taxon>
        <taxon>Pseudomonadati</taxon>
        <taxon>Bacteroidota</taxon>
        <taxon>Flavobacteriia</taxon>
        <taxon>Flavobacteriales</taxon>
        <taxon>Flavobacteriaceae</taxon>
        <taxon>Gelidibacter</taxon>
    </lineage>
</organism>